<gene>
    <name evidence="8" type="primary">rps4</name>
</gene>
<evidence type="ECO:0000256" key="2">
    <source>
        <dbReference type="ARBA" id="ARBA00022730"/>
    </source>
</evidence>
<dbReference type="AlphaFoldDB" id="A0A0G2YFI1"/>
<keyword evidence="4 8" id="KW-0689">Ribosomal protein</keyword>
<dbReference type="GO" id="GO:0019843">
    <property type="term" value="F:rRNA binding"/>
    <property type="evidence" value="ECO:0007669"/>
    <property type="project" value="UniProtKB-KW"/>
</dbReference>
<dbReference type="InterPro" id="IPR022801">
    <property type="entry name" value="Ribosomal_uS4"/>
</dbReference>
<dbReference type="SMART" id="SM00363">
    <property type="entry name" value="S4"/>
    <property type="match status" value="1"/>
</dbReference>
<geneLocation type="mitochondrion" evidence="8"/>
<dbReference type="InterPro" id="IPR002942">
    <property type="entry name" value="S4_RNA-bd"/>
</dbReference>
<dbReference type="EMBL" id="KP963233">
    <property type="protein sequence ID" value="AKI85117.1"/>
    <property type="molecule type" value="mRNA"/>
</dbReference>
<protein>
    <submittedName>
        <fullName evidence="8">Ribosomal protein S4</fullName>
    </submittedName>
</protein>
<organism evidence="8">
    <name type="scientific">Geranium phaeum</name>
    <dbReference type="NCBI Taxonomy" id="379952"/>
    <lineage>
        <taxon>Eukaryota</taxon>
        <taxon>Viridiplantae</taxon>
        <taxon>Streptophyta</taxon>
        <taxon>Embryophyta</taxon>
        <taxon>Tracheophyta</taxon>
        <taxon>Spermatophyta</taxon>
        <taxon>Magnoliopsida</taxon>
        <taxon>eudicotyledons</taxon>
        <taxon>Gunneridae</taxon>
        <taxon>Pentapetalae</taxon>
        <taxon>rosids</taxon>
        <taxon>malvids</taxon>
        <taxon>Geraniales</taxon>
        <taxon>Geraniaceae</taxon>
        <taxon>Geranium</taxon>
    </lineage>
</organism>
<keyword evidence="3 6" id="KW-0694">RNA-binding</keyword>
<keyword evidence="8" id="KW-0496">Mitochondrion</keyword>
<evidence type="ECO:0000256" key="1">
    <source>
        <dbReference type="ARBA" id="ARBA00007465"/>
    </source>
</evidence>
<dbReference type="GO" id="GO:0042274">
    <property type="term" value="P:ribosomal small subunit biogenesis"/>
    <property type="evidence" value="ECO:0007669"/>
    <property type="project" value="TreeGrafter"/>
</dbReference>
<dbReference type="PROSITE" id="PS00632">
    <property type="entry name" value="RIBOSOMAL_S4"/>
    <property type="match status" value="1"/>
</dbReference>
<evidence type="ECO:0000256" key="4">
    <source>
        <dbReference type="ARBA" id="ARBA00022980"/>
    </source>
</evidence>
<evidence type="ECO:0000259" key="7">
    <source>
        <dbReference type="SMART" id="SM00363"/>
    </source>
</evidence>
<evidence type="ECO:0000256" key="6">
    <source>
        <dbReference type="PROSITE-ProRule" id="PRU00182"/>
    </source>
</evidence>
<dbReference type="InterPro" id="IPR018079">
    <property type="entry name" value="Ribosomal_uS4_CS"/>
</dbReference>
<reference evidence="8" key="1">
    <citation type="submission" date="2015-03" db="EMBL/GenBank/DDBJ databases">
        <title>Dynamic evolution of Geranium mitochondrial genomes through multiple horizontal and intracellular gene transfers.</title>
        <authorList>
            <person name="Park S."/>
            <person name="Grewe F."/>
            <person name="Zhu A."/>
            <person name="Ruhlman T.A."/>
            <person name="Sabir J."/>
            <person name="Mower J.P."/>
            <person name="Jansen R.K."/>
        </authorList>
    </citation>
    <scope>NUCLEOTIDE SEQUENCE</scope>
</reference>
<sequence length="367" mass="42841">MALAAKFGGLMKQIVSRNEKVPMASMLNSVRDMATGGFKACRLIQGNVWNKELTWVQRRILGRLRRDKRNMRSGVHSRGNLNSYIRLQTTRKLSLFYGNLPITKMHRATGRSSYIPFLLNLETRLDVLLVRSHFCQTIAQARQLISHQKVCVNGKTVTTTHMKVPQGSLISFQEKDAKTRYQEIWRYFYIKTLVDDIIGKFGDQRGRMWKKSKAEWIQLLKSQRGIRVLLNSRFLKDLRHDLQLEDMERSKKFRSEKLCLGSSLTEHQRLKRSLFQFKSLFSSKRITEKYRDIAKRTKNHLLTSTTIYSKGSFCAAPPHQDSMKRRIRKVELPTHYLEVNYKTLQAVVFYGPNIAHIPHNIKLANIE</sequence>
<dbReference type="PROSITE" id="PS50889">
    <property type="entry name" value="S4"/>
    <property type="match status" value="1"/>
</dbReference>
<dbReference type="GO" id="GO:0015935">
    <property type="term" value="C:small ribosomal subunit"/>
    <property type="evidence" value="ECO:0007669"/>
    <property type="project" value="TreeGrafter"/>
</dbReference>
<dbReference type="InterPro" id="IPR036986">
    <property type="entry name" value="S4_RNA-bd_sf"/>
</dbReference>
<dbReference type="PANTHER" id="PTHR11831">
    <property type="entry name" value="30S 40S RIBOSOMAL PROTEIN"/>
    <property type="match status" value="1"/>
</dbReference>
<dbReference type="GO" id="GO:0003735">
    <property type="term" value="F:structural constituent of ribosome"/>
    <property type="evidence" value="ECO:0007669"/>
    <property type="project" value="TreeGrafter"/>
</dbReference>
<feature type="domain" description="RNA-binding S4" evidence="7">
    <location>
        <begin position="123"/>
        <end position="183"/>
    </location>
</feature>
<accession>A0A0G2YFI1</accession>
<evidence type="ECO:0000313" key="8">
    <source>
        <dbReference type="EMBL" id="AKI85117.1"/>
    </source>
</evidence>
<evidence type="ECO:0000256" key="3">
    <source>
        <dbReference type="ARBA" id="ARBA00022884"/>
    </source>
</evidence>
<dbReference type="SUPFAM" id="SSF55174">
    <property type="entry name" value="Alpha-L RNA-binding motif"/>
    <property type="match status" value="1"/>
</dbReference>
<evidence type="ECO:0000256" key="5">
    <source>
        <dbReference type="ARBA" id="ARBA00023274"/>
    </source>
</evidence>
<name>A0A0G2YFI1_9ROSI</name>
<dbReference type="CDD" id="cd00165">
    <property type="entry name" value="S4"/>
    <property type="match status" value="1"/>
</dbReference>
<keyword evidence="2 6" id="KW-0699">rRNA-binding</keyword>
<keyword evidence="5" id="KW-0687">Ribonucleoprotein</keyword>
<proteinExistence type="evidence at transcript level"/>
<dbReference type="Pfam" id="PF01479">
    <property type="entry name" value="S4"/>
    <property type="match status" value="1"/>
</dbReference>
<comment type="similarity">
    <text evidence="1">Belongs to the universal ribosomal protein uS4 family.</text>
</comment>
<dbReference type="PANTHER" id="PTHR11831:SF30">
    <property type="entry name" value="SMALL RIBOSOMAL SUBUNIT PROTEIN US4M"/>
    <property type="match status" value="1"/>
</dbReference>
<dbReference type="Gene3D" id="3.10.290.10">
    <property type="entry name" value="RNA-binding S4 domain"/>
    <property type="match status" value="1"/>
</dbReference>